<evidence type="ECO:0000313" key="2">
    <source>
        <dbReference type="EMBL" id="KAB7752507.1"/>
    </source>
</evidence>
<dbReference type="Proteomes" id="UP000325690">
    <property type="component" value="Unassembled WGS sequence"/>
</dbReference>
<gene>
    <name evidence="2" type="ORF">MPHL21000_21300</name>
</gene>
<dbReference type="EMBL" id="ANBP01000044">
    <property type="protein sequence ID" value="KAB7752507.1"/>
    <property type="molecule type" value="Genomic_DNA"/>
</dbReference>
<name>A0A5N5UTV9_MYCPH</name>
<keyword evidence="3" id="KW-1185">Reference proteome</keyword>
<dbReference type="AlphaFoldDB" id="A0A5N5UTV9"/>
<dbReference type="GeneID" id="74302793"/>
<reference evidence="2 3" key="1">
    <citation type="submission" date="2012-10" db="EMBL/GenBank/DDBJ databases">
        <title>The draft sequence of the Mycobacterium pheli genome.</title>
        <authorList>
            <person name="Pettersson B.M.F."/>
            <person name="Das S."/>
            <person name="Dasgupta S."/>
            <person name="Bhattacharya A."/>
            <person name="Kirsebom L.A."/>
        </authorList>
    </citation>
    <scope>NUCLEOTIDE SEQUENCE [LARGE SCALE GENOMIC DNA]</scope>
    <source>
        <strain evidence="2 3">CCUG 21000</strain>
    </source>
</reference>
<accession>A0A5N5UTV9</accession>
<protein>
    <submittedName>
        <fullName evidence="2">Uncharacterized protein</fullName>
    </submittedName>
</protein>
<evidence type="ECO:0000313" key="3">
    <source>
        <dbReference type="Proteomes" id="UP000325690"/>
    </source>
</evidence>
<feature type="region of interest" description="Disordered" evidence="1">
    <location>
        <begin position="1"/>
        <end position="36"/>
    </location>
</feature>
<comment type="caution">
    <text evidence="2">The sequence shown here is derived from an EMBL/GenBank/DDBJ whole genome shotgun (WGS) entry which is preliminary data.</text>
</comment>
<sequence length="72" mass="7737">MTDPDGRTFGAADIPEADAADQRTPVNPDDEDDVFGGVAQIPADRTWEANEADLIEQAIEVPIPEDDDLALD</sequence>
<proteinExistence type="predicted"/>
<dbReference type="RefSeq" id="WP_061481905.1">
    <property type="nucleotide sequence ID" value="NZ_ANBO01000043.1"/>
</dbReference>
<evidence type="ECO:0000256" key="1">
    <source>
        <dbReference type="SAM" id="MobiDB-lite"/>
    </source>
</evidence>
<organism evidence="2 3">
    <name type="scientific">Mycolicibacterium phlei DSM 43239 = CCUG 21000</name>
    <dbReference type="NCBI Taxonomy" id="1226750"/>
    <lineage>
        <taxon>Bacteria</taxon>
        <taxon>Bacillati</taxon>
        <taxon>Actinomycetota</taxon>
        <taxon>Actinomycetes</taxon>
        <taxon>Mycobacteriales</taxon>
        <taxon>Mycobacteriaceae</taxon>
        <taxon>Mycolicibacterium</taxon>
    </lineage>
</organism>